<feature type="domain" description="HTH rpiR-type" evidence="4">
    <location>
        <begin position="2"/>
        <end position="78"/>
    </location>
</feature>
<keyword evidence="3" id="KW-0804">Transcription</keyword>
<dbReference type="GO" id="GO:0097367">
    <property type="term" value="F:carbohydrate derivative binding"/>
    <property type="evidence" value="ECO:0007669"/>
    <property type="project" value="InterPro"/>
</dbReference>
<evidence type="ECO:0000313" key="7">
    <source>
        <dbReference type="Proteomes" id="UP000219546"/>
    </source>
</evidence>
<dbReference type="PANTHER" id="PTHR30514:SF18">
    <property type="entry name" value="RPIR-FAMILY TRANSCRIPTIONAL REGULATOR"/>
    <property type="match status" value="1"/>
</dbReference>
<feature type="domain" description="SIS" evidence="5">
    <location>
        <begin position="125"/>
        <end position="262"/>
    </location>
</feature>
<accession>A0A285CIC6</accession>
<evidence type="ECO:0000256" key="1">
    <source>
        <dbReference type="ARBA" id="ARBA00023015"/>
    </source>
</evidence>
<gene>
    <name evidence="6" type="ORF">SAMN05877753_101589</name>
</gene>
<dbReference type="InterPro" id="IPR000281">
    <property type="entry name" value="HTH_RpiR"/>
</dbReference>
<dbReference type="InterPro" id="IPR035472">
    <property type="entry name" value="RpiR-like_SIS"/>
</dbReference>
<dbReference type="PROSITE" id="PS51071">
    <property type="entry name" value="HTH_RPIR"/>
    <property type="match status" value="1"/>
</dbReference>
<dbReference type="Proteomes" id="UP000219546">
    <property type="component" value="Unassembled WGS sequence"/>
</dbReference>
<keyword evidence="2" id="KW-0238">DNA-binding</keyword>
<dbReference type="InterPro" id="IPR001347">
    <property type="entry name" value="SIS_dom"/>
</dbReference>
<keyword evidence="1" id="KW-0805">Transcription regulation</keyword>
<proteinExistence type="predicted"/>
<dbReference type="Pfam" id="PF01380">
    <property type="entry name" value="SIS"/>
    <property type="match status" value="1"/>
</dbReference>
<dbReference type="SUPFAM" id="SSF46689">
    <property type="entry name" value="Homeodomain-like"/>
    <property type="match status" value="1"/>
</dbReference>
<organism evidence="6 7">
    <name type="scientific">Bacillus oleivorans</name>
    <dbReference type="NCBI Taxonomy" id="1448271"/>
    <lineage>
        <taxon>Bacteria</taxon>
        <taxon>Bacillati</taxon>
        <taxon>Bacillota</taxon>
        <taxon>Bacilli</taxon>
        <taxon>Bacillales</taxon>
        <taxon>Bacillaceae</taxon>
        <taxon>Bacillus</taxon>
    </lineage>
</organism>
<dbReference type="AlphaFoldDB" id="A0A285CIC6"/>
<dbReference type="CDD" id="cd05013">
    <property type="entry name" value="SIS_RpiR"/>
    <property type="match status" value="1"/>
</dbReference>
<dbReference type="Pfam" id="PF01418">
    <property type="entry name" value="HTH_6"/>
    <property type="match status" value="1"/>
</dbReference>
<dbReference type="RefSeq" id="WP_097157078.1">
    <property type="nucleotide sequence ID" value="NZ_JBEPMQ010000003.1"/>
</dbReference>
<evidence type="ECO:0000259" key="4">
    <source>
        <dbReference type="PROSITE" id="PS51071"/>
    </source>
</evidence>
<dbReference type="GO" id="GO:0003677">
    <property type="term" value="F:DNA binding"/>
    <property type="evidence" value="ECO:0007669"/>
    <property type="project" value="UniProtKB-KW"/>
</dbReference>
<dbReference type="Gene3D" id="3.40.50.10490">
    <property type="entry name" value="Glucose-6-phosphate isomerase like protein, domain 1"/>
    <property type="match status" value="1"/>
</dbReference>
<dbReference type="InterPro" id="IPR036388">
    <property type="entry name" value="WH-like_DNA-bd_sf"/>
</dbReference>
<evidence type="ECO:0000259" key="5">
    <source>
        <dbReference type="PROSITE" id="PS51464"/>
    </source>
</evidence>
<keyword evidence="7" id="KW-1185">Reference proteome</keyword>
<name>A0A285CIC6_9BACI</name>
<dbReference type="GO" id="GO:1901135">
    <property type="term" value="P:carbohydrate derivative metabolic process"/>
    <property type="evidence" value="ECO:0007669"/>
    <property type="project" value="InterPro"/>
</dbReference>
<dbReference type="InterPro" id="IPR046348">
    <property type="entry name" value="SIS_dom_sf"/>
</dbReference>
<dbReference type="EMBL" id="OAOP01000001">
    <property type="protein sequence ID" value="SNX67270.1"/>
    <property type="molecule type" value="Genomic_DNA"/>
</dbReference>
<dbReference type="OrthoDB" id="2930at2"/>
<sequence>MQHLKMSIESNFNKLSKGVQKVASYFLKDPEVFAVYPADQIGKTIGVSETTVIRFCQTLGFKGYSGFQKKIQESVLNRRSSLSDYQSGKRAIKESSNFLQEVMFTDAQNIEKVAAQLSEQDFLQAVHSLATADQVLVAGVRSSYSLASWFSFSLELIQGKVKQYRSNHDDILLLFSEINSNKVLVAFSFHRYALETINLAKEAKKRGAYVIGITDSAVAPIREHCDLLLPVELPVPSTLDATPAAFSLLNAIIAGVAVQNGEEFERRRKKFESVQLDHYFVN</sequence>
<evidence type="ECO:0000256" key="2">
    <source>
        <dbReference type="ARBA" id="ARBA00023125"/>
    </source>
</evidence>
<protein>
    <submittedName>
        <fullName evidence="6">RpiR family transcriptional regulator</fullName>
    </submittedName>
</protein>
<reference evidence="6 7" key="1">
    <citation type="submission" date="2017-08" db="EMBL/GenBank/DDBJ databases">
        <authorList>
            <person name="de Groot N.N."/>
        </authorList>
    </citation>
    <scope>NUCLEOTIDE SEQUENCE [LARGE SCALE GENOMIC DNA]</scope>
    <source>
        <strain evidence="6 7">JC228</strain>
    </source>
</reference>
<dbReference type="PROSITE" id="PS51464">
    <property type="entry name" value="SIS"/>
    <property type="match status" value="1"/>
</dbReference>
<dbReference type="Gene3D" id="1.10.10.10">
    <property type="entry name" value="Winged helix-like DNA-binding domain superfamily/Winged helix DNA-binding domain"/>
    <property type="match status" value="1"/>
</dbReference>
<evidence type="ECO:0000256" key="3">
    <source>
        <dbReference type="ARBA" id="ARBA00023163"/>
    </source>
</evidence>
<dbReference type="PANTHER" id="PTHR30514">
    <property type="entry name" value="GLUCOKINASE"/>
    <property type="match status" value="1"/>
</dbReference>
<dbReference type="GO" id="GO:0003700">
    <property type="term" value="F:DNA-binding transcription factor activity"/>
    <property type="evidence" value="ECO:0007669"/>
    <property type="project" value="InterPro"/>
</dbReference>
<dbReference type="InterPro" id="IPR009057">
    <property type="entry name" value="Homeodomain-like_sf"/>
</dbReference>
<dbReference type="InterPro" id="IPR047640">
    <property type="entry name" value="RpiR-like"/>
</dbReference>
<dbReference type="SUPFAM" id="SSF53697">
    <property type="entry name" value="SIS domain"/>
    <property type="match status" value="1"/>
</dbReference>
<evidence type="ECO:0000313" key="6">
    <source>
        <dbReference type="EMBL" id="SNX67270.1"/>
    </source>
</evidence>